<dbReference type="GeneID" id="81599577"/>
<gene>
    <name evidence="1" type="ORF">N7458_005952</name>
</gene>
<dbReference type="RefSeq" id="XP_056765038.1">
    <property type="nucleotide sequence ID" value="XM_056909334.1"/>
</dbReference>
<name>A0AAD6G257_9EURO</name>
<accession>A0AAD6G257</accession>
<reference evidence="1" key="1">
    <citation type="submission" date="2022-12" db="EMBL/GenBank/DDBJ databases">
        <authorList>
            <person name="Petersen C."/>
        </authorList>
    </citation>
    <scope>NUCLEOTIDE SEQUENCE</scope>
    <source>
        <strain evidence="1">IBT 16125</strain>
    </source>
</reference>
<dbReference type="InterPro" id="IPR022198">
    <property type="entry name" value="DUF3723"/>
</dbReference>
<comment type="caution">
    <text evidence="1">The sequence shown here is derived from an EMBL/GenBank/DDBJ whole genome shotgun (WGS) entry which is preliminary data.</text>
</comment>
<dbReference type="AlphaFoldDB" id="A0AAD6G257"/>
<keyword evidence="2" id="KW-1185">Reference proteome</keyword>
<sequence length="652" mass="74921">PDYTLLALDQESLITAARARFQELGEENPWWIVDVSVDRNANPTGMAADTDQGHPGSLDQELIRTLRENFHKERFPCDGRIYQSIRFYQGATGGRRNQIAENFWWAVLQSEPGSRKADYLRALPQPLVDGFDALLPIKGLWADMSIGVLHKLRAMRCNKVVLLVSTQVRVVDGKILIRYPIICYLNYIQRVFSNLVGGQVDLLSQIDAMTVHLLQSRAPGVSARDLNFLRLKQNRLFKYIDCERDRDAIWQRMERIHLPIPTLKTFFQDILFLDVGQSVMRQLCRSPLTATRSIDQALEEQYIVESGGLGYNLSRISGSRFRSGLWNLWRFSHQFAFELTTQKDHHRRVPRKMEDIERAQEYGLHEIPIAEMVPSLRFHFFGLARLHGIHPSVSVDDTERAISEIPLQVQSDFPPEEDQDIDLERRCGKPFTDSIEADRYALSESLAHPTIQVRVSAVSVRQSVFNAFFSYLLPQETISQEGSDFWRESDAGVTAGPESFNLAPETYEQVHPSPVRPPRTPANFEPLQPNYSPILGDPFSHSEQLHSVQITHFRFEIPSFREGAIWLPYNRGALDAFFEHLSTYDFHFYFFPDEERPLSRQGDRTLSHWECASHYMLFPFSTIRAVYCRGCLLHPIYSIGHTMTGQLQGSDS</sequence>
<organism evidence="1 2">
    <name type="scientific">Penicillium daleae</name>
    <dbReference type="NCBI Taxonomy" id="63821"/>
    <lineage>
        <taxon>Eukaryota</taxon>
        <taxon>Fungi</taxon>
        <taxon>Dikarya</taxon>
        <taxon>Ascomycota</taxon>
        <taxon>Pezizomycotina</taxon>
        <taxon>Eurotiomycetes</taxon>
        <taxon>Eurotiomycetidae</taxon>
        <taxon>Eurotiales</taxon>
        <taxon>Aspergillaceae</taxon>
        <taxon>Penicillium</taxon>
    </lineage>
</organism>
<dbReference type="Pfam" id="PF12520">
    <property type="entry name" value="DUF3723"/>
    <property type="match status" value="2"/>
</dbReference>
<protein>
    <submittedName>
        <fullName evidence="1">Uncharacterized protein</fullName>
    </submittedName>
</protein>
<dbReference type="Proteomes" id="UP001213681">
    <property type="component" value="Unassembled WGS sequence"/>
</dbReference>
<evidence type="ECO:0000313" key="1">
    <source>
        <dbReference type="EMBL" id="KAJ5449503.1"/>
    </source>
</evidence>
<dbReference type="EMBL" id="JAPVEA010000006">
    <property type="protein sequence ID" value="KAJ5449503.1"/>
    <property type="molecule type" value="Genomic_DNA"/>
</dbReference>
<reference evidence="1" key="2">
    <citation type="journal article" date="2023" name="IMA Fungus">
        <title>Comparative genomic study of the Penicillium genus elucidates a diverse pangenome and 15 lateral gene transfer events.</title>
        <authorList>
            <person name="Petersen C."/>
            <person name="Sorensen T."/>
            <person name="Nielsen M.R."/>
            <person name="Sondergaard T.E."/>
            <person name="Sorensen J.L."/>
            <person name="Fitzpatrick D.A."/>
            <person name="Frisvad J.C."/>
            <person name="Nielsen K.L."/>
        </authorList>
    </citation>
    <scope>NUCLEOTIDE SEQUENCE</scope>
    <source>
        <strain evidence="1">IBT 16125</strain>
    </source>
</reference>
<proteinExistence type="predicted"/>
<evidence type="ECO:0000313" key="2">
    <source>
        <dbReference type="Proteomes" id="UP001213681"/>
    </source>
</evidence>
<feature type="non-terminal residue" evidence="1">
    <location>
        <position position="1"/>
    </location>
</feature>